<evidence type="ECO:0000256" key="1">
    <source>
        <dbReference type="SAM" id="SignalP"/>
    </source>
</evidence>
<evidence type="ECO:0000313" key="3">
    <source>
        <dbReference type="Proteomes" id="UP000183257"/>
    </source>
</evidence>
<evidence type="ECO:0000313" key="2">
    <source>
        <dbReference type="EMBL" id="SFW21090.1"/>
    </source>
</evidence>
<dbReference type="EMBL" id="FPIY01000001">
    <property type="protein sequence ID" value="SFW21090.1"/>
    <property type="molecule type" value="Genomic_DNA"/>
</dbReference>
<feature type="chain" id="PRO_5012995628" description="Orphan protein" evidence="1">
    <location>
        <begin position="25"/>
        <end position="196"/>
    </location>
</feature>
<dbReference type="STRING" id="76595.SAMN05660313_00523"/>
<sequence>MKKLIKKYIVPITLLVAFTTQVSAQRKRTTKEKTVVTTTTTRSTTSRRVPSTKVTYRTPKKKVVSVRTVPNRTVIKHRGQDYYYANNRFYTQSRGRYIVIAPKVGFRIKVLPTNYKRVRFNNHTYFNVQGIFYSEVNNEYEVVDPEVGTIVYELPDDYEKVTLDGQSYYEYANVLYEKVQVNGTRAYEVVGIIDMN</sequence>
<protein>
    <recommendedName>
        <fullName evidence="4">Orphan protein</fullName>
    </recommendedName>
</protein>
<feature type="signal peptide" evidence="1">
    <location>
        <begin position="1"/>
        <end position="24"/>
    </location>
</feature>
<keyword evidence="1" id="KW-0732">Signal</keyword>
<gene>
    <name evidence="2" type="ORF">SAMN05660313_00523</name>
</gene>
<reference evidence="3" key="1">
    <citation type="submission" date="2016-11" db="EMBL/GenBank/DDBJ databases">
        <authorList>
            <person name="Varghese N."/>
            <person name="Submissions S."/>
        </authorList>
    </citation>
    <scope>NUCLEOTIDE SEQUENCE [LARGE SCALE GENOMIC DNA]</scope>
    <source>
        <strain evidence="3">DSM 24786</strain>
    </source>
</reference>
<evidence type="ECO:0008006" key="4">
    <source>
        <dbReference type="Google" id="ProtNLM"/>
    </source>
</evidence>
<dbReference type="RefSeq" id="WP_072302193.1">
    <property type="nucleotide sequence ID" value="NZ_FPIY01000001.1"/>
</dbReference>
<dbReference type="Pfam" id="PF20125">
    <property type="entry name" value="DUF6515"/>
    <property type="match status" value="1"/>
</dbReference>
<dbReference type="InterPro" id="IPR045398">
    <property type="entry name" value="DUF6515"/>
</dbReference>
<dbReference type="Proteomes" id="UP000183257">
    <property type="component" value="Unassembled WGS sequence"/>
</dbReference>
<organism evidence="2 3">
    <name type="scientific">Cellulophaga fucicola</name>
    <dbReference type="NCBI Taxonomy" id="76595"/>
    <lineage>
        <taxon>Bacteria</taxon>
        <taxon>Pseudomonadati</taxon>
        <taxon>Bacteroidota</taxon>
        <taxon>Flavobacteriia</taxon>
        <taxon>Flavobacteriales</taxon>
        <taxon>Flavobacteriaceae</taxon>
        <taxon>Cellulophaga</taxon>
    </lineage>
</organism>
<dbReference type="OrthoDB" id="952191at2"/>
<accession>A0A1K1MD63</accession>
<dbReference type="AlphaFoldDB" id="A0A1K1MD63"/>
<name>A0A1K1MD63_9FLAO</name>
<keyword evidence="3" id="KW-1185">Reference proteome</keyword>
<proteinExistence type="predicted"/>